<organism evidence="1 2">
    <name type="scientific">Potamilus streckersoni</name>
    <dbReference type="NCBI Taxonomy" id="2493646"/>
    <lineage>
        <taxon>Eukaryota</taxon>
        <taxon>Metazoa</taxon>
        <taxon>Spiralia</taxon>
        <taxon>Lophotrochozoa</taxon>
        <taxon>Mollusca</taxon>
        <taxon>Bivalvia</taxon>
        <taxon>Autobranchia</taxon>
        <taxon>Heteroconchia</taxon>
        <taxon>Palaeoheterodonta</taxon>
        <taxon>Unionida</taxon>
        <taxon>Unionoidea</taxon>
        <taxon>Unionidae</taxon>
        <taxon>Ambleminae</taxon>
        <taxon>Lampsilini</taxon>
        <taxon>Potamilus</taxon>
    </lineage>
</organism>
<comment type="caution">
    <text evidence="1">The sequence shown here is derived from an EMBL/GenBank/DDBJ whole genome shotgun (WGS) entry which is preliminary data.</text>
</comment>
<proteinExistence type="predicted"/>
<dbReference type="Proteomes" id="UP001195483">
    <property type="component" value="Unassembled WGS sequence"/>
</dbReference>
<protein>
    <submittedName>
        <fullName evidence="1">Uncharacterized protein</fullName>
    </submittedName>
</protein>
<dbReference type="AlphaFoldDB" id="A0AAE0RVK1"/>
<reference evidence="1" key="3">
    <citation type="submission" date="2023-05" db="EMBL/GenBank/DDBJ databases">
        <authorList>
            <person name="Smith C.H."/>
        </authorList>
    </citation>
    <scope>NUCLEOTIDE SEQUENCE</scope>
    <source>
        <strain evidence="1">CHS0354</strain>
        <tissue evidence="1">Mantle</tissue>
    </source>
</reference>
<reference evidence="1" key="1">
    <citation type="journal article" date="2021" name="Genome Biol. Evol.">
        <title>A High-Quality Reference Genome for a Parasitic Bivalve with Doubly Uniparental Inheritance (Bivalvia: Unionida).</title>
        <authorList>
            <person name="Smith C.H."/>
        </authorList>
    </citation>
    <scope>NUCLEOTIDE SEQUENCE</scope>
    <source>
        <strain evidence="1">CHS0354</strain>
    </source>
</reference>
<gene>
    <name evidence="1" type="ORF">CHS0354_012443</name>
</gene>
<evidence type="ECO:0000313" key="2">
    <source>
        <dbReference type="Proteomes" id="UP001195483"/>
    </source>
</evidence>
<evidence type="ECO:0000313" key="1">
    <source>
        <dbReference type="EMBL" id="KAK3580419.1"/>
    </source>
</evidence>
<keyword evidence="2" id="KW-1185">Reference proteome</keyword>
<feature type="non-terminal residue" evidence="1">
    <location>
        <position position="64"/>
    </location>
</feature>
<reference evidence="1" key="2">
    <citation type="journal article" date="2021" name="Genome Biol. Evol.">
        <title>Developing a high-quality reference genome for a parasitic bivalve with doubly uniparental inheritance (Bivalvia: Unionida).</title>
        <authorList>
            <person name="Smith C.H."/>
        </authorList>
    </citation>
    <scope>NUCLEOTIDE SEQUENCE</scope>
    <source>
        <strain evidence="1">CHS0354</strain>
        <tissue evidence="1">Mantle</tissue>
    </source>
</reference>
<dbReference type="EMBL" id="JAEAOA010000754">
    <property type="protein sequence ID" value="KAK3580419.1"/>
    <property type="molecule type" value="Genomic_DNA"/>
</dbReference>
<name>A0AAE0RVK1_9BIVA</name>
<accession>A0AAE0RVK1</accession>
<sequence length="64" mass="7322">MVLKEILASITEIIPQESIVFRGYYFPALKKDEETHKGNKIVMIGIRPVPMVPNSSNTECIFKR</sequence>